<comment type="similarity">
    <text evidence="2 10">Belongs to the Ca(2+):cation antiporter (CaCA) (TC 2.A.19) family.</text>
</comment>
<dbReference type="PANTHER" id="PTHR31503">
    <property type="entry name" value="VACUOLAR CALCIUM ION TRANSPORTER"/>
    <property type="match status" value="1"/>
</dbReference>
<dbReference type="NCBIfam" id="TIGR00378">
    <property type="entry name" value="cax"/>
    <property type="match status" value="1"/>
</dbReference>
<evidence type="ECO:0000256" key="10">
    <source>
        <dbReference type="RuleBase" id="RU365028"/>
    </source>
</evidence>
<keyword evidence="9 10" id="KW-0472">Membrane</keyword>
<dbReference type="AlphaFoldDB" id="A0A9P8Y0X2"/>
<feature type="transmembrane region" description="Helical" evidence="10">
    <location>
        <begin position="260"/>
        <end position="282"/>
    </location>
</feature>
<dbReference type="InterPro" id="IPR044880">
    <property type="entry name" value="NCX_ion-bd_dom_sf"/>
</dbReference>
<dbReference type="Proteomes" id="UP000756346">
    <property type="component" value="Unassembled WGS sequence"/>
</dbReference>
<keyword evidence="8 10" id="KW-0406">Ion transport</keyword>
<keyword evidence="10" id="KW-0926">Vacuole</keyword>
<evidence type="ECO:0000256" key="9">
    <source>
        <dbReference type="ARBA" id="ARBA00023136"/>
    </source>
</evidence>
<dbReference type="GO" id="GO:0000329">
    <property type="term" value="C:fungal-type vacuole membrane"/>
    <property type="evidence" value="ECO:0007669"/>
    <property type="project" value="TreeGrafter"/>
</dbReference>
<evidence type="ECO:0000256" key="4">
    <source>
        <dbReference type="ARBA" id="ARBA00022568"/>
    </source>
</evidence>
<keyword evidence="5 10" id="KW-0812">Transmembrane</keyword>
<keyword evidence="3 10" id="KW-0813">Transport</keyword>
<organism evidence="12 13">
    <name type="scientific">Microdochium trichocladiopsis</name>
    <dbReference type="NCBI Taxonomy" id="1682393"/>
    <lineage>
        <taxon>Eukaryota</taxon>
        <taxon>Fungi</taxon>
        <taxon>Dikarya</taxon>
        <taxon>Ascomycota</taxon>
        <taxon>Pezizomycotina</taxon>
        <taxon>Sordariomycetes</taxon>
        <taxon>Xylariomycetidae</taxon>
        <taxon>Xylariales</taxon>
        <taxon>Microdochiaceae</taxon>
        <taxon>Microdochium</taxon>
    </lineage>
</organism>
<comment type="caution">
    <text evidence="12">The sequence shown here is derived from an EMBL/GenBank/DDBJ whole genome shotgun (WGS) entry which is preliminary data.</text>
</comment>
<dbReference type="EMBL" id="JAGTJQ010000009">
    <property type="protein sequence ID" value="KAH7025198.1"/>
    <property type="molecule type" value="Genomic_DNA"/>
</dbReference>
<comment type="caution">
    <text evidence="10">Lacks conserved residue(s) required for the propagation of feature annotation.</text>
</comment>
<evidence type="ECO:0000256" key="7">
    <source>
        <dbReference type="ARBA" id="ARBA00022989"/>
    </source>
</evidence>
<accession>A0A9P8Y0X2</accession>
<evidence type="ECO:0000256" key="5">
    <source>
        <dbReference type="ARBA" id="ARBA00022692"/>
    </source>
</evidence>
<feature type="domain" description="Sodium/calcium exchanger membrane region" evidence="11">
    <location>
        <begin position="264"/>
        <end position="404"/>
    </location>
</feature>
<dbReference type="OrthoDB" id="1699231at2759"/>
<dbReference type="InterPro" id="IPR004798">
    <property type="entry name" value="CAX-like"/>
</dbReference>
<feature type="transmembrane region" description="Helical" evidence="10">
    <location>
        <begin position="190"/>
        <end position="213"/>
    </location>
</feature>
<feature type="transmembrane region" description="Helical" evidence="10">
    <location>
        <begin position="364"/>
        <end position="382"/>
    </location>
</feature>
<feature type="transmembrane region" description="Helical" evidence="10">
    <location>
        <begin position="388"/>
        <end position="407"/>
    </location>
</feature>
<keyword evidence="7 10" id="KW-1133">Transmembrane helix</keyword>
<feature type="transmembrane region" description="Helical" evidence="10">
    <location>
        <begin position="30"/>
        <end position="47"/>
    </location>
</feature>
<dbReference type="GO" id="GO:0012505">
    <property type="term" value="C:endomembrane system"/>
    <property type="evidence" value="ECO:0007669"/>
    <property type="project" value="UniProtKB-SubCell"/>
</dbReference>
<keyword evidence="13" id="KW-1185">Reference proteome</keyword>
<name>A0A9P8Y0X2_9PEZI</name>
<comment type="subcellular location">
    <subcellularLocation>
        <location evidence="1">Endomembrane system</location>
        <topology evidence="1">Multi-pass membrane protein</topology>
    </subcellularLocation>
    <subcellularLocation>
        <location evidence="10">Vacuole membrane</location>
    </subcellularLocation>
</comment>
<gene>
    <name evidence="12" type="ORF">B0I36DRAFT_367074</name>
</gene>
<feature type="transmembrane region" description="Helical" evidence="10">
    <location>
        <begin position="331"/>
        <end position="352"/>
    </location>
</feature>
<feature type="domain" description="Sodium/calcium exchanger membrane region" evidence="11">
    <location>
        <begin position="54"/>
        <end position="215"/>
    </location>
</feature>
<evidence type="ECO:0000313" key="12">
    <source>
        <dbReference type="EMBL" id="KAH7025198.1"/>
    </source>
</evidence>
<feature type="transmembrane region" description="Helical" evidence="10">
    <location>
        <begin position="158"/>
        <end position="178"/>
    </location>
</feature>
<dbReference type="GeneID" id="70188952"/>
<keyword evidence="10" id="KW-0050">Antiport</keyword>
<evidence type="ECO:0000256" key="2">
    <source>
        <dbReference type="ARBA" id="ARBA00008170"/>
    </source>
</evidence>
<evidence type="ECO:0000313" key="13">
    <source>
        <dbReference type="Proteomes" id="UP000756346"/>
    </source>
</evidence>
<dbReference type="RefSeq" id="XP_046008746.1">
    <property type="nucleotide sequence ID" value="XM_046159406.1"/>
</dbReference>
<feature type="transmembrane region" description="Helical" evidence="10">
    <location>
        <begin position="294"/>
        <end position="311"/>
    </location>
</feature>
<keyword evidence="4 10" id="KW-0109">Calcium transport</keyword>
<evidence type="ECO:0000259" key="11">
    <source>
        <dbReference type="Pfam" id="PF01699"/>
    </source>
</evidence>
<dbReference type="GO" id="GO:0006874">
    <property type="term" value="P:intracellular calcium ion homeostasis"/>
    <property type="evidence" value="ECO:0007669"/>
    <property type="project" value="TreeGrafter"/>
</dbReference>
<dbReference type="PANTHER" id="PTHR31503:SF22">
    <property type="entry name" value="VACUOLAR CALCIUM ION TRANSPORTER"/>
    <property type="match status" value="1"/>
</dbReference>
<protein>
    <recommendedName>
        <fullName evidence="10">Vacuolar calcium ion transporter</fullName>
    </recommendedName>
</protein>
<dbReference type="GO" id="GO:0015369">
    <property type="term" value="F:calcium:proton antiporter activity"/>
    <property type="evidence" value="ECO:0007669"/>
    <property type="project" value="UniProtKB-UniRule"/>
</dbReference>
<comment type="function">
    <text evidence="10">Has a role in promoting intracellular calcium ion sequestration via the exchange of calcium ions for hydrogen ions across the vacuolar membrane. Involved also in manganese ion homeostasis via its uptake into the vacuole.</text>
</comment>
<dbReference type="Pfam" id="PF01699">
    <property type="entry name" value="Na_Ca_ex"/>
    <property type="match status" value="2"/>
</dbReference>
<sequence>MEQAPLLGSGLSTRGSFTSETRLDHDTRRYGAYVVVLLSSSLAIAAGHCGWNPVLVFVINSFAITLLMAILPFAFDEISGNLSESLGRLLMVTCDNVVDLAVSIIALKNNQLEIVKALIIGSALLRILLVMGMCFFSGGVANMRDSSGNGAEQSFAPGTAQTMTSLLGLSAATMLVTIVNSATDKESGHLTILTVSRGTATILLIVYVIYLTFQLGMHRNHASPELCINPPASQHTEDNIVDHHQEDGNDEEEREEHMGLWWAGVVLVVMITLIFMCAGCLVSSIDPLVDRAHVSSSFVGLILIPIAVNPTRIFRGIVLAVRNETDSAMDLVVSSSIQISLFLTPLLVIIGWGMGRDMDLHFEAFMIVSFSLSVLVVGFVLMDGKSNYLEGAMLIALYVIIALAYYLTSSEDSGRRKLAPS</sequence>
<reference evidence="12" key="1">
    <citation type="journal article" date="2021" name="Nat. Commun.">
        <title>Genetic determinants of endophytism in the Arabidopsis root mycobiome.</title>
        <authorList>
            <person name="Mesny F."/>
            <person name="Miyauchi S."/>
            <person name="Thiergart T."/>
            <person name="Pickel B."/>
            <person name="Atanasova L."/>
            <person name="Karlsson M."/>
            <person name="Huettel B."/>
            <person name="Barry K.W."/>
            <person name="Haridas S."/>
            <person name="Chen C."/>
            <person name="Bauer D."/>
            <person name="Andreopoulos W."/>
            <person name="Pangilinan J."/>
            <person name="LaButti K."/>
            <person name="Riley R."/>
            <person name="Lipzen A."/>
            <person name="Clum A."/>
            <person name="Drula E."/>
            <person name="Henrissat B."/>
            <person name="Kohler A."/>
            <person name="Grigoriev I.V."/>
            <person name="Martin F.M."/>
            <person name="Hacquard S."/>
        </authorList>
    </citation>
    <scope>NUCLEOTIDE SEQUENCE</scope>
    <source>
        <strain evidence="12">MPI-CAGE-CH-0230</strain>
    </source>
</reference>
<proteinExistence type="inferred from homology"/>
<dbReference type="Gene3D" id="1.20.1420.30">
    <property type="entry name" value="NCX, central ion-binding region"/>
    <property type="match status" value="2"/>
</dbReference>
<evidence type="ECO:0000256" key="8">
    <source>
        <dbReference type="ARBA" id="ARBA00023065"/>
    </source>
</evidence>
<dbReference type="InterPro" id="IPR004713">
    <property type="entry name" value="CaH_exchang"/>
</dbReference>
<feature type="transmembrane region" description="Helical" evidence="10">
    <location>
        <begin position="54"/>
        <end position="75"/>
    </location>
</feature>
<dbReference type="InterPro" id="IPR004837">
    <property type="entry name" value="NaCa_Exmemb"/>
</dbReference>
<evidence type="ECO:0000256" key="6">
    <source>
        <dbReference type="ARBA" id="ARBA00022837"/>
    </source>
</evidence>
<keyword evidence="6 10" id="KW-0106">Calcium</keyword>
<feature type="transmembrane region" description="Helical" evidence="10">
    <location>
        <begin position="114"/>
        <end position="138"/>
    </location>
</feature>
<evidence type="ECO:0000256" key="1">
    <source>
        <dbReference type="ARBA" id="ARBA00004127"/>
    </source>
</evidence>
<evidence type="ECO:0000256" key="3">
    <source>
        <dbReference type="ARBA" id="ARBA00022448"/>
    </source>
</evidence>